<dbReference type="Proteomes" id="UP000006038">
    <property type="component" value="Unassembled WGS sequence"/>
</dbReference>
<evidence type="ECO:0000256" key="1">
    <source>
        <dbReference type="SAM" id="MobiDB-lite"/>
    </source>
</evidence>
<dbReference type="EnsemblPlants" id="OB0193G10030.1">
    <property type="protein sequence ID" value="OB0193G10030.1"/>
    <property type="gene ID" value="OB0193G10030"/>
</dbReference>
<name>J3KVI5_ORYBR</name>
<feature type="region of interest" description="Disordered" evidence="1">
    <location>
        <begin position="1"/>
        <end position="61"/>
    </location>
</feature>
<proteinExistence type="predicted"/>
<evidence type="ECO:0000313" key="3">
    <source>
        <dbReference type="Proteomes" id="UP000006038"/>
    </source>
</evidence>
<accession>J3KVI5</accession>
<dbReference type="HOGENOM" id="CLU_2298917_0_0_1"/>
<protein>
    <submittedName>
        <fullName evidence="2">Uncharacterized protein</fullName>
    </submittedName>
</protein>
<sequence length="101" mass="11773">RSFNPPRPLHPKPRRAGDRAKRHGPESERVPDRVRRRRRDAAGVRADTGVQHPVHRRRLHRPPLRALRQGRLHLALIDSACERLEFALRSPSLQLFRFCAS</sequence>
<dbReference type="Gramene" id="OB0193G10030.1">
    <property type="protein sequence ID" value="OB0193G10030.1"/>
    <property type="gene ID" value="OB0193G10030"/>
</dbReference>
<feature type="compositionally biased region" description="Basic and acidic residues" evidence="1">
    <location>
        <begin position="15"/>
        <end position="33"/>
    </location>
</feature>
<reference evidence="2" key="1">
    <citation type="submission" date="2015-06" db="UniProtKB">
        <authorList>
            <consortium name="EnsemblPlants"/>
        </authorList>
    </citation>
    <scope>IDENTIFICATION</scope>
</reference>
<evidence type="ECO:0000313" key="2">
    <source>
        <dbReference type="EnsemblPlants" id="OB0193G10030.1"/>
    </source>
</evidence>
<dbReference type="AlphaFoldDB" id="J3KVI5"/>
<keyword evidence="3" id="KW-1185">Reference proteome</keyword>
<organism evidence="2">
    <name type="scientific">Oryza brachyantha</name>
    <name type="common">malo sina</name>
    <dbReference type="NCBI Taxonomy" id="4533"/>
    <lineage>
        <taxon>Eukaryota</taxon>
        <taxon>Viridiplantae</taxon>
        <taxon>Streptophyta</taxon>
        <taxon>Embryophyta</taxon>
        <taxon>Tracheophyta</taxon>
        <taxon>Spermatophyta</taxon>
        <taxon>Magnoliopsida</taxon>
        <taxon>Liliopsida</taxon>
        <taxon>Poales</taxon>
        <taxon>Poaceae</taxon>
        <taxon>BOP clade</taxon>
        <taxon>Oryzoideae</taxon>
        <taxon>Oryzeae</taxon>
        <taxon>Oryzinae</taxon>
        <taxon>Oryza</taxon>
    </lineage>
</organism>